<evidence type="ECO:0000313" key="2">
    <source>
        <dbReference type="Proteomes" id="UP000555367"/>
    </source>
</evidence>
<gene>
    <name evidence="1" type="primary">Itpripl1_0</name>
    <name evidence="1" type="ORF">PELURI_R15863</name>
</gene>
<dbReference type="OrthoDB" id="9034619at2759"/>
<dbReference type="Proteomes" id="UP000555367">
    <property type="component" value="Unassembled WGS sequence"/>
</dbReference>
<accession>A0A7L3BFC5</accession>
<comment type="caution">
    <text evidence="1">The sequence shown here is derived from an EMBL/GenBank/DDBJ whole genome shotgun (WGS) entry which is preliminary data.</text>
</comment>
<proteinExistence type="predicted"/>
<reference evidence="1 2" key="1">
    <citation type="submission" date="2019-09" db="EMBL/GenBank/DDBJ databases">
        <title>Bird 10,000 Genomes (B10K) Project - Family phase.</title>
        <authorList>
            <person name="Zhang G."/>
        </authorList>
    </citation>
    <scope>NUCLEOTIDE SEQUENCE [LARGE SCALE GENOMIC DNA]</scope>
    <source>
        <strain evidence="1">B10K-DU-012-45</strain>
    </source>
</reference>
<organism evidence="1 2">
    <name type="scientific">Pelecanoides urinatrix</name>
    <name type="common">Common diving petrel</name>
    <name type="synonym">Procellaria urinatrix</name>
    <dbReference type="NCBI Taxonomy" id="37079"/>
    <lineage>
        <taxon>Eukaryota</taxon>
        <taxon>Metazoa</taxon>
        <taxon>Chordata</taxon>
        <taxon>Craniata</taxon>
        <taxon>Vertebrata</taxon>
        <taxon>Euteleostomi</taxon>
        <taxon>Archelosauria</taxon>
        <taxon>Archosauria</taxon>
        <taxon>Dinosauria</taxon>
        <taxon>Saurischia</taxon>
        <taxon>Theropoda</taxon>
        <taxon>Coelurosauria</taxon>
        <taxon>Aves</taxon>
        <taxon>Neognathae</taxon>
        <taxon>Neoaves</taxon>
        <taxon>Aequornithes</taxon>
        <taxon>Procellariiformes</taxon>
        <taxon>Procellariidae</taxon>
        <taxon>Pelecanoides</taxon>
    </lineage>
</organism>
<name>A0A7L3BFC5_PELUR</name>
<feature type="non-terminal residue" evidence="1">
    <location>
        <position position="68"/>
    </location>
</feature>
<keyword evidence="2" id="KW-1185">Reference proteome</keyword>
<feature type="non-terminal residue" evidence="1">
    <location>
        <position position="1"/>
    </location>
</feature>
<protein>
    <submittedName>
        <fullName evidence="1">IPIL1 protein</fullName>
    </submittedName>
</protein>
<dbReference type="AlphaFoldDB" id="A0A7L3BFC5"/>
<sequence>TMVEELVDEILYICRILSRNSFKPRLKPAIRVGIAFKGWSPREEDIVYCLLVPLEPPPGHAFHLELGT</sequence>
<evidence type="ECO:0000313" key="1">
    <source>
        <dbReference type="EMBL" id="NXT31102.1"/>
    </source>
</evidence>
<dbReference type="EMBL" id="VZTQ01000428">
    <property type="protein sequence ID" value="NXT31102.1"/>
    <property type="molecule type" value="Genomic_DNA"/>
</dbReference>